<dbReference type="OrthoDB" id="9765926at2"/>
<dbReference type="RefSeq" id="WP_093025484.1">
    <property type="nucleotide sequence ID" value="NZ_FPBK01000009.1"/>
</dbReference>
<proteinExistence type="predicted"/>
<reference evidence="3" key="1">
    <citation type="submission" date="2016-10" db="EMBL/GenBank/DDBJ databases">
        <authorList>
            <person name="Varghese N."/>
            <person name="Submissions S."/>
        </authorList>
    </citation>
    <scope>NUCLEOTIDE SEQUENCE [LARGE SCALE GENOMIC DNA]</scope>
    <source>
        <strain evidence="3">CGMCC 1.12333</strain>
    </source>
</reference>
<feature type="signal peptide" evidence="1">
    <location>
        <begin position="1"/>
        <end position="20"/>
    </location>
</feature>
<accession>A0A1I7HJG2</accession>
<evidence type="ECO:0000313" key="3">
    <source>
        <dbReference type="Proteomes" id="UP000199138"/>
    </source>
</evidence>
<keyword evidence="3" id="KW-1185">Reference proteome</keyword>
<name>A0A1I7HJG2_9FLAO</name>
<protein>
    <submittedName>
        <fullName evidence="2">Gliding motility-associated C-terminal domain-containing protein</fullName>
    </submittedName>
</protein>
<dbReference type="InterPro" id="IPR026341">
    <property type="entry name" value="T9SS_type_B"/>
</dbReference>
<organism evidence="2 3">
    <name type="scientific">Pustulibacterium marinum</name>
    <dbReference type="NCBI Taxonomy" id="1224947"/>
    <lineage>
        <taxon>Bacteria</taxon>
        <taxon>Pseudomonadati</taxon>
        <taxon>Bacteroidota</taxon>
        <taxon>Flavobacteriia</taxon>
        <taxon>Flavobacteriales</taxon>
        <taxon>Flavobacteriaceae</taxon>
        <taxon>Pustulibacterium</taxon>
    </lineage>
</organism>
<gene>
    <name evidence="2" type="ORF">SAMN05216480_109121</name>
</gene>
<dbReference type="STRING" id="1224947.SAMN05216480_109121"/>
<feature type="chain" id="PRO_5011619480" evidence="1">
    <location>
        <begin position="21"/>
        <end position="1402"/>
    </location>
</feature>
<evidence type="ECO:0000256" key="1">
    <source>
        <dbReference type="SAM" id="SignalP"/>
    </source>
</evidence>
<evidence type="ECO:0000313" key="2">
    <source>
        <dbReference type="EMBL" id="SFU60616.1"/>
    </source>
</evidence>
<dbReference type="Pfam" id="PF13585">
    <property type="entry name" value="CHU_C"/>
    <property type="match status" value="1"/>
</dbReference>
<keyword evidence="1" id="KW-0732">Signal</keyword>
<sequence length="1402" mass="152721">MKIKLCITFLLVCAFQVVRSQDVSGIVNFVCTDQDLLAESPGSTGINTIFTPCSNSALTDNLSFYLVQVQSGSTFTFLLTPENNIDFDFVSWKNPDLSNLGTADRGSQNNPTNVGIYTIGLDLDATELCEGAGVDGMPDPGLVRYYDVVPGDIILIAIDRWSGTQSGFTLSFGGDAVLDCVYEGEDYYACDNDGDGSAEFDLDTIADAIASGSDDISITFYDNQESAEVLGTDNLNTPYTLNASESPMDVYASVTNEDGAITMIQHITFNVNSAPAANEVADYIICDSGALDGYATFDLTAVEAEMISDNTGFTITYYQNQAGAENQVSPITTPEAYTNTQAYEQEVFARLEDDTYGCFTIVPFQLVVSAPEIGTLEPLSLCDDENNDGFETFDLTLQDTNVLDDEATADYSITYYETETAAIDGDTALAISTPEAYTNTVENEQTIYVRLEELSTGCYNVASFVIEVLGAPETIIPTPLYGCDDATMDGMVTFMLTEKNAEIVNGQQNISVTYYASQEDLENEQNPLPSSYTNVQTPTQTLYVLLENVIAGCQSTTTLQLVVSTPPVAVAPAPMEFCDPDNDGYGEFDIDAVVSEVVPDDGDYIVTVHETESDADTNVNAFESMYENIYPNDQTMYVRVEDAITGCYDVAPLELIVHPTPVVPVNLEPLEICDDSVADGLAEFDLSLQNEAVYGTQSTSEFSISYHATEDDAIADQSPLPTYYTNITPFLQTIYVRLETNATGCYTVREFDLIVHPNPVINPDYDNELALCDDFGEDGDETLIFDLTVENEEVTGGVDGYMVLYYETLADAENNTNQIIPDTAYTNLENPQTVFVRVEDAITGCTSFTTVTLRVLNNPTPLSEIDALEACDDDDDGDENNGQTVFDLTIDELAILNGETGVTPTYYESYDDAFAGTNAISNPESYYNVSQYNQTIYVAVTNDATGCLTITDFELIVHPLPEVTEEPMYYLCEVDNNDVATIPLTDMDSFVLDGGDATDLEITYHTTEAYAEAGTHEIVGAITVNGTMTIYARVEDLVTGCAQTVGYEIDIEQAPLAGQPEAYALCESLTEDGYYNNDGVEIFDLTTLEETILDGQDPNGYTVSFYETYDNALAQISAIEEEGVAAYESAGQIIYAVVTNNDTGCTNGEPIEIELIVEPMPEVTLELKNSGIICIDATDNPVIGTDLGSGYTYEWSTGATTPTIEVTQGGEYFVTVTNTNSINQCSYTSNSVIFEEASLPSVTPTVIQSEMFSGNNTVEVTANGSGSSAYEYQLDDNPVQDSGLFTNVEPGVHTVTITEVNGCGSLTIEVSVVDYMKYFTPNGDGVNDTWRIIGLENQENAQVFIFDRYGKLIKQLNATSEGWDGTYNGKILTSNDYWFKVVYTEPSTGEVKEYTDHFAMKK</sequence>
<dbReference type="Proteomes" id="UP000199138">
    <property type="component" value="Unassembled WGS sequence"/>
</dbReference>
<dbReference type="EMBL" id="FPBK01000009">
    <property type="protein sequence ID" value="SFU60616.1"/>
    <property type="molecule type" value="Genomic_DNA"/>
</dbReference>
<dbReference type="NCBIfam" id="TIGR04131">
    <property type="entry name" value="Bac_Flav_CTERM"/>
    <property type="match status" value="1"/>
</dbReference>